<keyword evidence="1" id="KW-0479">Metal-binding</keyword>
<dbReference type="InterPro" id="IPR013087">
    <property type="entry name" value="Znf_C2H2_type"/>
</dbReference>
<dbReference type="Gene3D" id="3.30.160.60">
    <property type="entry name" value="Classic Zinc Finger"/>
    <property type="match status" value="2"/>
</dbReference>
<keyword evidence="9" id="KW-1185">Reference proteome</keyword>
<dbReference type="Proteomes" id="UP000326759">
    <property type="component" value="Unassembled WGS sequence"/>
</dbReference>
<evidence type="ECO:0000256" key="5">
    <source>
        <dbReference type="PROSITE-ProRule" id="PRU00042"/>
    </source>
</evidence>
<dbReference type="OrthoDB" id="6478496at2759"/>
<dbReference type="GO" id="GO:0005634">
    <property type="term" value="C:nucleus"/>
    <property type="evidence" value="ECO:0007669"/>
    <property type="project" value="UniProtKB-ARBA"/>
</dbReference>
<name>A0A5N5T9F8_9CRUS</name>
<keyword evidence="2" id="KW-0677">Repeat</keyword>
<evidence type="ECO:0000313" key="9">
    <source>
        <dbReference type="Proteomes" id="UP000326759"/>
    </source>
</evidence>
<dbReference type="SUPFAM" id="SSF57667">
    <property type="entry name" value="beta-beta-alpha zinc fingers"/>
    <property type="match status" value="1"/>
</dbReference>
<dbReference type="FunFam" id="3.30.160.60:FF:000446">
    <property type="entry name" value="Zinc finger protein"/>
    <property type="match status" value="1"/>
</dbReference>
<gene>
    <name evidence="8" type="primary">ZBTB22</name>
    <name evidence="8" type="ORF">Anas_00762</name>
</gene>
<dbReference type="PANTHER" id="PTHR46105:SF28">
    <property type="entry name" value="ZINC FINGER PROTEIN 37-LIKE"/>
    <property type="match status" value="1"/>
</dbReference>
<feature type="domain" description="C2H2-type" evidence="7">
    <location>
        <begin position="60"/>
        <end position="88"/>
    </location>
</feature>
<dbReference type="GO" id="GO:0008270">
    <property type="term" value="F:zinc ion binding"/>
    <property type="evidence" value="ECO:0007669"/>
    <property type="project" value="UniProtKB-KW"/>
</dbReference>
<feature type="region of interest" description="Disordered" evidence="6">
    <location>
        <begin position="1"/>
        <end position="20"/>
    </location>
</feature>
<dbReference type="FunFam" id="3.30.160.60:FF:000303">
    <property type="entry name" value="Zinc finger protein 41"/>
    <property type="match status" value="1"/>
</dbReference>
<dbReference type="InterPro" id="IPR036236">
    <property type="entry name" value="Znf_C2H2_sf"/>
</dbReference>
<evidence type="ECO:0000256" key="4">
    <source>
        <dbReference type="ARBA" id="ARBA00022833"/>
    </source>
</evidence>
<feature type="compositionally biased region" description="Polar residues" evidence="6">
    <location>
        <begin position="7"/>
        <end position="20"/>
    </location>
</feature>
<dbReference type="AlphaFoldDB" id="A0A5N5T9F8"/>
<dbReference type="GO" id="GO:0000978">
    <property type="term" value="F:RNA polymerase II cis-regulatory region sequence-specific DNA binding"/>
    <property type="evidence" value="ECO:0007669"/>
    <property type="project" value="TreeGrafter"/>
</dbReference>
<evidence type="ECO:0000256" key="3">
    <source>
        <dbReference type="ARBA" id="ARBA00022771"/>
    </source>
</evidence>
<accession>A0A5N5T9F8</accession>
<reference evidence="8 9" key="1">
    <citation type="journal article" date="2019" name="PLoS Biol.">
        <title>Sex chromosomes control vertical transmission of feminizing Wolbachia symbionts in an isopod.</title>
        <authorList>
            <person name="Becking T."/>
            <person name="Chebbi M.A."/>
            <person name="Giraud I."/>
            <person name="Moumen B."/>
            <person name="Laverre T."/>
            <person name="Caubet Y."/>
            <person name="Peccoud J."/>
            <person name="Gilbert C."/>
            <person name="Cordaux R."/>
        </authorList>
    </citation>
    <scope>NUCLEOTIDE SEQUENCE [LARGE SCALE GENOMIC DNA]</scope>
    <source>
        <strain evidence="8">ANa2</strain>
        <tissue evidence="8">Whole body excluding digestive tract and cuticle</tissue>
    </source>
</reference>
<dbReference type="EMBL" id="SEYY01010008">
    <property type="protein sequence ID" value="KAB7501650.1"/>
    <property type="molecule type" value="Genomic_DNA"/>
</dbReference>
<evidence type="ECO:0000313" key="8">
    <source>
        <dbReference type="EMBL" id="KAB7501650.1"/>
    </source>
</evidence>
<keyword evidence="4" id="KW-0862">Zinc</keyword>
<dbReference type="PROSITE" id="PS50157">
    <property type="entry name" value="ZINC_FINGER_C2H2_2"/>
    <property type="match status" value="2"/>
</dbReference>
<dbReference type="InterPro" id="IPR050457">
    <property type="entry name" value="ZnFinger_BTB_dom_contain"/>
</dbReference>
<evidence type="ECO:0000259" key="7">
    <source>
        <dbReference type="PROSITE" id="PS50157"/>
    </source>
</evidence>
<dbReference type="PANTHER" id="PTHR46105">
    <property type="entry name" value="AGAP004733-PA"/>
    <property type="match status" value="1"/>
</dbReference>
<dbReference type="PROSITE" id="PS00028">
    <property type="entry name" value="ZINC_FINGER_C2H2_1"/>
    <property type="match status" value="1"/>
</dbReference>
<organism evidence="8 9">
    <name type="scientific">Armadillidium nasatum</name>
    <dbReference type="NCBI Taxonomy" id="96803"/>
    <lineage>
        <taxon>Eukaryota</taxon>
        <taxon>Metazoa</taxon>
        <taxon>Ecdysozoa</taxon>
        <taxon>Arthropoda</taxon>
        <taxon>Crustacea</taxon>
        <taxon>Multicrustacea</taxon>
        <taxon>Malacostraca</taxon>
        <taxon>Eumalacostraca</taxon>
        <taxon>Peracarida</taxon>
        <taxon>Isopoda</taxon>
        <taxon>Oniscidea</taxon>
        <taxon>Crinocheta</taxon>
        <taxon>Armadillidiidae</taxon>
        <taxon>Armadillidium</taxon>
    </lineage>
</organism>
<dbReference type="Pfam" id="PF13465">
    <property type="entry name" value="zf-H2C2_2"/>
    <property type="match status" value="1"/>
</dbReference>
<keyword evidence="3 5" id="KW-0863">Zinc-finger</keyword>
<protein>
    <submittedName>
        <fullName evidence="8">Zinc finger and BTB domain-containing protein 22</fullName>
    </submittedName>
</protein>
<dbReference type="SMART" id="SM00355">
    <property type="entry name" value="ZnF_C2H2"/>
    <property type="match status" value="3"/>
</dbReference>
<proteinExistence type="predicted"/>
<feature type="domain" description="C2H2-type" evidence="7">
    <location>
        <begin position="89"/>
        <end position="116"/>
    </location>
</feature>
<sequence length="159" mass="18571">MNDGFDINSSVSRTDPSTSNCMPSLHFPIIQNPSESSELAEESHTNYNSGGSSSGLDQLHYCKHCSYRSFDRVNVKRHMSYDHKDERPFECPICHFRFTLRTNLQRHMLTHTGEKPFECSLCSKKFRTKTPLENSLEQENKMHFFFMKTLFNNRCLGIY</sequence>
<evidence type="ECO:0000256" key="2">
    <source>
        <dbReference type="ARBA" id="ARBA00022737"/>
    </source>
</evidence>
<dbReference type="GO" id="GO:0000981">
    <property type="term" value="F:DNA-binding transcription factor activity, RNA polymerase II-specific"/>
    <property type="evidence" value="ECO:0007669"/>
    <property type="project" value="TreeGrafter"/>
</dbReference>
<evidence type="ECO:0000256" key="6">
    <source>
        <dbReference type="SAM" id="MobiDB-lite"/>
    </source>
</evidence>
<evidence type="ECO:0000256" key="1">
    <source>
        <dbReference type="ARBA" id="ARBA00022723"/>
    </source>
</evidence>
<comment type="caution">
    <text evidence="8">The sequence shown here is derived from an EMBL/GenBank/DDBJ whole genome shotgun (WGS) entry which is preliminary data.</text>
</comment>